<protein>
    <submittedName>
        <fullName evidence="1">Uncharacterized protein</fullName>
    </submittedName>
</protein>
<dbReference type="EMBL" id="BONF01000017">
    <property type="protein sequence ID" value="GIF82065.1"/>
    <property type="molecule type" value="Genomic_DNA"/>
</dbReference>
<name>A0A8J3JNC4_9ACTN</name>
<evidence type="ECO:0000313" key="2">
    <source>
        <dbReference type="Proteomes" id="UP000601223"/>
    </source>
</evidence>
<gene>
    <name evidence="1" type="ORF">Cba03nite_34140</name>
</gene>
<dbReference type="Proteomes" id="UP000601223">
    <property type="component" value="Unassembled WGS sequence"/>
</dbReference>
<dbReference type="AlphaFoldDB" id="A0A8J3JNC4"/>
<sequence>MTLFETIVYHNNETLFIPYKDGQRLTAAMSHWRDLPAATQPETLAEWAFHIYNADLEQLERERSGPDGELAFLNAYVYRLLGLRSLSVGDVLAVTADTGRTRWLACETLGWRRMTPPPNTSGRPLPAQQVCARLRVGGTGR</sequence>
<comment type="caution">
    <text evidence="1">The sequence shown here is derived from an EMBL/GenBank/DDBJ whole genome shotgun (WGS) entry which is preliminary data.</text>
</comment>
<organism evidence="1 2">
    <name type="scientific">Catellatospora bangladeshensis</name>
    <dbReference type="NCBI Taxonomy" id="310355"/>
    <lineage>
        <taxon>Bacteria</taxon>
        <taxon>Bacillati</taxon>
        <taxon>Actinomycetota</taxon>
        <taxon>Actinomycetes</taxon>
        <taxon>Micromonosporales</taxon>
        <taxon>Micromonosporaceae</taxon>
        <taxon>Catellatospora</taxon>
    </lineage>
</organism>
<reference evidence="1 2" key="1">
    <citation type="submission" date="2021-01" db="EMBL/GenBank/DDBJ databases">
        <title>Whole genome shotgun sequence of Catellatospora bangladeshensis NBRC 107357.</title>
        <authorList>
            <person name="Komaki H."/>
            <person name="Tamura T."/>
        </authorList>
    </citation>
    <scope>NUCLEOTIDE SEQUENCE [LARGE SCALE GENOMIC DNA]</scope>
    <source>
        <strain evidence="1 2">NBRC 107357</strain>
    </source>
</reference>
<proteinExistence type="predicted"/>
<evidence type="ECO:0000313" key="1">
    <source>
        <dbReference type="EMBL" id="GIF82065.1"/>
    </source>
</evidence>
<dbReference type="RefSeq" id="WP_203746824.1">
    <property type="nucleotide sequence ID" value="NZ_BONF01000017.1"/>
</dbReference>
<keyword evidence="2" id="KW-1185">Reference proteome</keyword>
<accession>A0A8J3JNC4</accession>